<feature type="transmembrane region" description="Helical" evidence="1">
    <location>
        <begin position="392"/>
        <end position="411"/>
    </location>
</feature>
<feature type="transmembrane region" description="Helical" evidence="1">
    <location>
        <begin position="282"/>
        <end position="302"/>
    </location>
</feature>
<feature type="transmembrane region" description="Helical" evidence="1">
    <location>
        <begin position="214"/>
        <end position="232"/>
    </location>
</feature>
<protein>
    <recommendedName>
        <fullName evidence="4">Glycosyltransferase RgtA/B/C/D-like domain-containing protein</fullName>
    </recommendedName>
</protein>
<sequence>MKRIIHNMFLNKHFLPVALIFATAIYIWKHTLTLGFFGEGYYYFDPGQDFFIPNHPLPTPFETYDLLAKFLFDIFPPFFHDNLTYYLGFQLITTAILGIALYFFALELTKSRLTAFFSSIFFVSSFIGLFEMIGVGNYQRFVQRIPPLIPGLISLTLFHKYLNNKLSHPFHLVLSFIFFFLSLTFGQFASFLTPVFLAITISFLVFKKTTLKKALSILIFPITNLLFLRGSSLTPETIIANKIGSTNLSEILANLLLQIANIHTPNFIGNKIVITLSPFEPIFIFLSLFFISLYFLFLLFLFKRKNQQTIPVFTLGLSVILILLLNVAMGHINPKFNFIQSGYYSLNSYPSHLLKLTPDIKGDRYYTVPVLFLSIIWSIILTSFLPKKPKKYIIKTFSFLALVLFLLFFAFQNTKIIEKNLEIFIKPQSDTQILLNYFEKNEANILDESFIVTHRFFIWTAPLLKTIYHKHNLSFVNIGTDYAKEILSYNKNQSTPIFLVNYNFETQEIFSQKITVKDLKENKK</sequence>
<keyword evidence="1" id="KW-1133">Transmembrane helix</keyword>
<dbReference type="Proteomes" id="UP000178999">
    <property type="component" value="Unassembled WGS sequence"/>
</dbReference>
<proteinExistence type="predicted"/>
<keyword evidence="1" id="KW-0472">Membrane</keyword>
<reference evidence="2 3" key="1">
    <citation type="journal article" date="2016" name="Nat. Commun.">
        <title>Thousands of microbial genomes shed light on interconnected biogeochemical processes in an aquifer system.</title>
        <authorList>
            <person name="Anantharaman K."/>
            <person name="Brown C.T."/>
            <person name="Hug L.A."/>
            <person name="Sharon I."/>
            <person name="Castelle C.J."/>
            <person name="Probst A.J."/>
            <person name="Thomas B.C."/>
            <person name="Singh A."/>
            <person name="Wilkins M.J."/>
            <person name="Karaoz U."/>
            <person name="Brodie E.L."/>
            <person name="Williams K.H."/>
            <person name="Hubbard S.S."/>
            <person name="Banfield J.F."/>
        </authorList>
    </citation>
    <scope>NUCLEOTIDE SEQUENCE [LARGE SCALE GENOMIC DNA]</scope>
</reference>
<gene>
    <name evidence="2" type="ORF">A2382_03320</name>
</gene>
<comment type="caution">
    <text evidence="2">The sequence shown here is derived from an EMBL/GenBank/DDBJ whole genome shotgun (WGS) entry which is preliminary data.</text>
</comment>
<evidence type="ECO:0000256" key="1">
    <source>
        <dbReference type="SAM" id="Phobius"/>
    </source>
</evidence>
<evidence type="ECO:0008006" key="4">
    <source>
        <dbReference type="Google" id="ProtNLM"/>
    </source>
</evidence>
<evidence type="ECO:0000313" key="3">
    <source>
        <dbReference type="Proteomes" id="UP000178999"/>
    </source>
</evidence>
<feature type="transmembrane region" description="Helical" evidence="1">
    <location>
        <begin position="113"/>
        <end position="133"/>
    </location>
</feature>
<name>A0A1F8CT30_9BACT</name>
<evidence type="ECO:0000313" key="2">
    <source>
        <dbReference type="EMBL" id="OGM78898.1"/>
    </source>
</evidence>
<dbReference type="AlphaFoldDB" id="A0A1F8CT30"/>
<dbReference type="EMBL" id="MGHY01000025">
    <property type="protein sequence ID" value="OGM78898.1"/>
    <property type="molecule type" value="Genomic_DNA"/>
</dbReference>
<feature type="transmembrane region" description="Helical" evidence="1">
    <location>
        <begin position="191"/>
        <end position="207"/>
    </location>
</feature>
<feature type="transmembrane region" description="Helical" evidence="1">
    <location>
        <begin position="309"/>
        <end position="329"/>
    </location>
</feature>
<feature type="transmembrane region" description="Helical" evidence="1">
    <location>
        <begin position="85"/>
        <end position="106"/>
    </location>
</feature>
<feature type="transmembrane region" description="Helical" evidence="1">
    <location>
        <begin position="365"/>
        <end position="385"/>
    </location>
</feature>
<accession>A0A1F8CT30</accession>
<organism evidence="2 3">
    <name type="scientific">Candidatus Woesebacteria bacterium RIFOXYB1_FULL_38_16</name>
    <dbReference type="NCBI Taxonomy" id="1802538"/>
    <lineage>
        <taxon>Bacteria</taxon>
        <taxon>Candidatus Woeseibacteriota</taxon>
    </lineage>
</organism>
<feature type="transmembrane region" description="Helical" evidence="1">
    <location>
        <begin position="9"/>
        <end position="28"/>
    </location>
</feature>
<keyword evidence="1" id="KW-0812">Transmembrane</keyword>